<proteinExistence type="predicted"/>
<feature type="region of interest" description="Disordered" evidence="1">
    <location>
        <begin position="1"/>
        <end position="66"/>
    </location>
</feature>
<evidence type="ECO:0000313" key="3">
    <source>
        <dbReference type="Proteomes" id="UP001454036"/>
    </source>
</evidence>
<organism evidence="2 3">
    <name type="scientific">Lithospermum erythrorhizon</name>
    <name type="common">Purple gromwell</name>
    <name type="synonym">Lithospermum officinale var. erythrorhizon</name>
    <dbReference type="NCBI Taxonomy" id="34254"/>
    <lineage>
        <taxon>Eukaryota</taxon>
        <taxon>Viridiplantae</taxon>
        <taxon>Streptophyta</taxon>
        <taxon>Embryophyta</taxon>
        <taxon>Tracheophyta</taxon>
        <taxon>Spermatophyta</taxon>
        <taxon>Magnoliopsida</taxon>
        <taxon>eudicotyledons</taxon>
        <taxon>Gunneridae</taxon>
        <taxon>Pentapetalae</taxon>
        <taxon>asterids</taxon>
        <taxon>lamiids</taxon>
        <taxon>Boraginales</taxon>
        <taxon>Boraginaceae</taxon>
        <taxon>Boraginoideae</taxon>
        <taxon>Lithospermeae</taxon>
        <taxon>Lithospermum</taxon>
    </lineage>
</organism>
<name>A0AAV3PIQ6_LITER</name>
<dbReference type="AlphaFoldDB" id="A0AAV3PIQ6"/>
<accession>A0AAV3PIQ6</accession>
<dbReference type="Proteomes" id="UP001454036">
    <property type="component" value="Unassembled WGS sequence"/>
</dbReference>
<sequence>MRKHLPSESRSGNMPCQGPGSYPRHSAFGAQGSSVSDLPSGLGEQFLSSANEETHPSGNRLNHFNVGPTRLMEGHPGLELCDTLLRAHFPNEFGEARELQSCRHNGARYVR</sequence>
<evidence type="ECO:0000256" key="1">
    <source>
        <dbReference type="SAM" id="MobiDB-lite"/>
    </source>
</evidence>
<evidence type="ECO:0000313" key="2">
    <source>
        <dbReference type="EMBL" id="GAA0151574.1"/>
    </source>
</evidence>
<keyword evidence="3" id="KW-1185">Reference proteome</keyword>
<comment type="caution">
    <text evidence="2">The sequence shown here is derived from an EMBL/GenBank/DDBJ whole genome shotgun (WGS) entry which is preliminary data.</text>
</comment>
<reference evidence="2 3" key="1">
    <citation type="submission" date="2024-01" db="EMBL/GenBank/DDBJ databases">
        <title>The complete chloroplast genome sequence of Lithospermum erythrorhizon: insights into the phylogenetic relationship among Boraginaceae species and the maternal lineages of purple gromwells.</title>
        <authorList>
            <person name="Okada T."/>
            <person name="Watanabe K."/>
        </authorList>
    </citation>
    <scope>NUCLEOTIDE SEQUENCE [LARGE SCALE GENOMIC DNA]</scope>
</reference>
<dbReference type="EMBL" id="BAABME010001811">
    <property type="protein sequence ID" value="GAA0151574.1"/>
    <property type="molecule type" value="Genomic_DNA"/>
</dbReference>
<gene>
    <name evidence="2" type="ORF">LIER_10269</name>
</gene>
<protein>
    <submittedName>
        <fullName evidence="2">Uncharacterized protein</fullName>
    </submittedName>
</protein>
<feature type="compositionally biased region" description="Polar residues" evidence="1">
    <location>
        <begin position="46"/>
        <end position="62"/>
    </location>
</feature>